<dbReference type="GO" id="GO:0016301">
    <property type="term" value="F:kinase activity"/>
    <property type="evidence" value="ECO:0007669"/>
    <property type="project" value="UniProtKB-KW"/>
</dbReference>
<dbReference type="SUPFAM" id="SSF56112">
    <property type="entry name" value="Protein kinase-like (PK-like)"/>
    <property type="match status" value="1"/>
</dbReference>
<evidence type="ECO:0000313" key="2">
    <source>
        <dbReference type="EMBL" id="KAK4234202.1"/>
    </source>
</evidence>
<dbReference type="InterPro" id="IPR011009">
    <property type="entry name" value="Kinase-like_dom_sf"/>
</dbReference>
<accession>A0AAN7C3R1</accession>
<organism evidence="2 3">
    <name type="scientific">Achaetomium macrosporum</name>
    <dbReference type="NCBI Taxonomy" id="79813"/>
    <lineage>
        <taxon>Eukaryota</taxon>
        <taxon>Fungi</taxon>
        <taxon>Dikarya</taxon>
        <taxon>Ascomycota</taxon>
        <taxon>Pezizomycotina</taxon>
        <taxon>Sordariomycetes</taxon>
        <taxon>Sordariomycetidae</taxon>
        <taxon>Sordariales</taxon>
        <taxon>Chaetomiaceae</taxon>
        <taxon>Achaetomium</taxon>
    </lineage>
</organism>
<dbReference type="EMBL" id="MU860402">
    <property type="protein sequence ID" value="KAK4234202.1"/>
    <property type="molecule type" value="Genomic_DNA"/>
</dbReference>
<dbReference type="AlphaFoldDB" id="A0AAN7C3R1"/>
<dbReference type="Gene3D" id="3.30.200.20">
    <property type="entry name" value="Phosphorylase Kinase, domain 1"/>
    <property type="match status" value="1"/>
</dbReference>
<name>A0AAN7C3R1_9PEZI</name>
<reference evidence="2" key="1">
    <citation type="journal article" date="2023" name="Mol. Phylogenet. Evol.">
        <title>Genome-scale phylogeny and comparative genomics of the fungal order Sordariales.</title>
        <authorList>
            <person name="Hensen N."/>
            <person name="Bonometti L."/>
            <person name="Westerberg I."/>
            <person name="Brannstrom I.O."/>
            <person name="Guillou S."/>
            <person name="Cros-Aarteil S."/>
            <person name="Calhoun S."/>
            <person name="Haridas S."/>
            <person name="Kuo A."/>
            <person name="Mondo S."/>
            <person name="Pangilinan J."/>
            <person name="Riley R."/>
            <person name="LaButti K."/>
            <person name="Andreopoulos B."/>
            <person name="Lipzen A."/>
            <person name="Chen C."/>
            <person name="Yan M."/>
            <person name="Daum C."/>
            <person name="Ng V."/>
            <person name="Clum A."/>
            <person name="Steindorff A."/>
            <person name="Ohm R.A."/>
            <person name="Martin F."/>
            <person name="Silar P."/>
            <person name="Natvig D.O."/>
            <person name="Lalanne C."/>
            <person name="Gautier V."/>
            <person name="Ament-Velasquez S.L."/>
            <person name="Kruys A."/>
            <person name="Hutchinson M.I."/>
            <person name="Powell A.J."/>
            <person name="Barry K."/>
            <person name="Miller A.N."/>
            <person name="Grigoriev I.V."/>
            <person name="Debuchy R."/>
            <person name="Gladieux P."/>
            <person name="Hiltunen Thoren M."/>
            <person name="Johannesson H."/>
        </authorList>
    </citation>
    <scope>NUCLEOTIDE SEQUENCE</scope>
    <source>
        <strain evidence="2">CBS 532.94</strain>
    </source>
</reference>
<reference evidence="2" key="2">
    <citation type="submission" date="2023-05" db="EMBL/GenBank/DDBJ databases">
        <authorList>
            <consortium name="Lawrence Berkeley National Laboratory"/>
            <person name="Steindorff A."/>
            <person name="Hensen N."/>
            <person name="Bonometti L."/>
            <person name="Westerberg I."/>
            <person name="Brannstrom I.O."/>
            <person name="Guillou S."/>
            <person name="Cros-Aarteil S."/>
            <person name="Calhoun S."/>
            <person name="Haridas S."/>
            <person name="Kuo A."/>
            <person name="Mondo S."/>
            <person name="Pangilinan J."/>
            <person name="Riley R."/>
            <person name="Labutti K."/>
            <person name="Andreopoulos B."/>
            <person name="Lipzen A."/>
            <person name="Chen C."/>
            <person name="Yanf M."/>
            <person name="Daum C."/>
            <person name="Ng V."/>
            <person name="Clum A."/>
            <person name="Ohm R."/>
            <person name="Martin F."/>
            <person name="Silar P."/>
            <person name="Natvig D."/>
            <person name="Lalanne C."/>
            <person name="Gautier V."/>
            <person name="Ament-Velasquez S.L."/>
            <person name="Kruys A."/>
            <person name="Hutchinson M.I."/>
            <person name="Powell A.J."/>
            <person name="Barry K."/>
            <person name="Miller A.N."/>
            <person name="Grigoriev I.V."/>
            <person name="Debuchy R."/>
            <person name="Gladieux P."/>
            <person name="Thoren M.H."/>
            <person name="Johannesson H."/>
        </authorList>
    </citation>
    <scope>NUCLEOTIDE SEQUENCE</scope>
    <source>
        <strain evidence="2">CBS 532.94</strain>
    </source>
</reference>
<keyword evidence="2" id="KW-0808">Transferase</keyword>
<sequence>MTFDFESYLSTLYPSTTYHVTPLSGGLVNFTVRARRVDGDDASVPDSASTTSHPKESAPVPPQTLILKHAPPYIATLGAVAPFSQARQTVEATVLKLFHPTTGPLAHLNNHPEYGNILIPHIISHDPAQSILALQDLGDELLTLWEFFTPTTTAAASSLRSHASRAAAPATKPNAAATIGARLGTFFASLHSASTLAAIQGQGPNDIEAVRVLDKSLTRQVVRDAAVAPILARLQDPGGLDAAAAERLYARAVADYERGPIHGPGQLEECCLSMGDFHPGSVLGKQKGDVAAPVVGVIDWEFATTENGRGVNGDMAQFLASMHVLMLSLAREGEIGAVREAVELFLRELCSAYAKRSDLARRVKDAVAARRIKADEPALRIFRSTLILFGRETINQAVERTWEHVPAVSVEEMVRAGAWYLERAADSIEEMVVDRNWEELMKEKPKMMLGLFGIAHQ</sequence>
<gene>
    <name evidence="2" type="ORF">C8A03DRAFT_18846</name>
</gene>
<evidence type="ECO:0000313" key="3">
    <source>
        <dbReference type="Proteomes" id="UP001303760"/>
    </source>
</evidence>
<dbReference type="Gene3D" id="3.90.1200.10">
    <property type="match status" value="1"/>
</dbReference>
<keyword evidence="3" id="KW-1185">Reference proteome</keyword>
<feature type="region of interest" description="Disordered" evidence="1">
    <location>
        <begin position="39"/>
        <end position="62"/>
    </location>
</feature>
<dbReference type="Proteomes" id="UP001303760">
    <property type="component" value="Unassembled WGS sequence"/>
</dbReference>
<proteinExistence type="predicted"/>
<evidence type="ECO:0000256" key="1">
    <source>
        <dbReference type="SAM" id="MobiDB-lite"/>
    </source>
</evidence>
<keyword evidence="2" id="KW-0418">Kinase</keyword>
<comment type="caution">
    <text evidence="2">The sequence shown here is derived from an EMBL/GenBank/DDBJ whole genome shotgun (WGS) entry which is preliminary data.</text>
</comment>
<protein>
    <submittedName>
        <fullName evidence="2">Kinase-like domain-containing protein</fullName>
    </submittedName>
</protein>